<keyword evidence="1" id="KW-0547">Nucleotide-binding</keyword>
<dbReference type="OrthoDB" id="10256233at2759"/>
<evidence type="ECO:0000313" key="11">
    <source>
        <dbReference type="Proteomes" id="UP000002630"/>
    </source>
</evidence>
<feature type="domain" description="Helicase C-terminal" evidence="8">
    <location>
        <begin position="271"/>
        <end position="415"/>
    </location>
</feature>
<dbReference type="PROSITE" id="PS51195">
    <property type="entry name" value="Q_MOTIF"/>
    <property type="match status" value="1"/>
</dbReference>
<dbReference type="OMA" id="NGDMLMK"/>
<keyword evidence="4" id="KW-0067">ATP-binding</keyword>
<dbReference type="SMART" id="SM00487">
    <property type="entry name" value="DEXDc"/>
    <property type="match status" value="1"/>
</dbReference>
<dbReference type="EMBL" id="FN648577">
    <property type="protein sequence ID" value="CBJ32858.1"/>
    <property type="molecule type" value="Genomic_DNA"/>
</dbReference>
<evidence type="ECO:0000256" key="6">
    <source>
        <dbReference type="SAM" id="MobiDB-lite"/>
    </source>
</evidence>
<dbReference type="GO" id="GO:0003724">
    <property type="term" value="F:RNA helicase activity"/>
    <property type="evidence" value="ECO:0007669"/>
    <property type="project" value="InterPro"/>
</dbReference>
<dbReference type="PANTHER" id="PTHR47960">
    <property type="entry name" value="DEAD-BOX ATP-DEPENDENT RNA HELICASE 50"/>
    <property type="match status" value="1"/>
</dbReference>
<gene>
    <name evidence="10" type="ORF">Esi_0381_0006</name>
</gene>
<evidence type="ECO:0000256" key="1">
    <source>
        <dbReference type="ARBA" id="ARBA00022741"/>
    </source>
</evidence>
<dbReference type="STRING" id="2880.D7FZQ1"/>
<evidence type="ECO:0000256" key="4">
    <source>
        <dbReference type="ARBA" id="ARBA00022840"/>
    </source>
</evidence>
<dbReference type="PROSITE" id="PS51194">
    <property type="entry name" value="HELICASE_CTER"/>
    <property type="match status" value="1"/>
</dbReference>
<organism evidence="10 11">
    <name type="scientific">Ectocarpus siliculosus</name>
    <name type="common">Brown alga</name>
    <name type="synonym">Conferva siliculosa</name>
    <dbReference type="NCBI Taxonomy" id="2880"/>
    <lineage>
        <taxon>Eukaryota</taxon>
        <taxon>Sar</taxon>
        <taxon>Stramenopiles</taxon>
        <taxon>Ochrophyta</taxon>
        <taxon>PX clade</taxon>
        <taxon>Phaeophyceae</taxon>
        <taxon>Ectocarpales</taxon>
        <taxon>Ectocarpaceae</taxon>
        <taxon>Ectocarpus</taxon>
    </lineage>
</organism>
<proteinExistence type="predicted"/>
<dbReference type="PROSITE" id="PS51192">
    <property type="entry name" value="HELICASE_ATP_BIND_1"/>
    <property type="match status" value="1"/>
</dbReference>
<reference evidence="10 11" key="1">
    <citation type="journal article" date="2010" name="Nature">
        <title>The Ectocarpus genome and the independent evolution of multicellularity in brown algae.</title>
        <authorList>
            <person name="Cock J.M."/>
            <person name="Sterck L."/>
            <person name="Rouze P."/>
            <person name="Scornet D."/>
            <person name="Allen A.E."/>
            <person name="Amoutzias G."/>
            <person name="Anthouard V."/>
            <person name="Artiguenave F."/>
            <person name="Aury J.M."/>
            <person name="Badger J.H."/>
            <person name="Beszteri B."/>
            <person name="Billiau K."/>
            <person name="Bonnet E."/>
            <person name="Bothwell J.H."/>
            <person name="Bowler C."/>
            <person name="Boyen C."/>
            <person name="Brownlee C."/>
            <person name="Carrano C.J."/>
            <person name="Charrier B."/>
            <person name="Cho G.Y."/>
            <person name="Coelho S.M."/>
            <person name="Collen J."/>
            <person name="Corre E."/>
            <person name="Da Silva C."/>
            <person name="Delage L."/>
            <person name="Delaroque N."/>
            <person name="Dittami S.M."/>
            <person name="Doulbeau S."/>
            <person name="Elias M."/>
            <person name="Farnham G."/>
            <person name="Gachon C.M."/>
            <person name="Gschloessl B."/>
            <person name="Heesch S."/>
            <person name="Jabbari K."/>
            <person name="Jubin C."/>
            <person name="Kawai H."/>
            <person name="Kimura K."/>
            <person name="Kloareg B."/>
            <person name="Kupper F.C."/>
            <person name="Lang D."/>
            <person name="Le Bail A."/>
            <person name="Leblanc C."/>
            <person name="Lerouge P."/>
            <person name="Lohr M."/>
            <person name="Lopez P.J."/>
            <person name="Martens C."/>
            <person name="Maumus F."/>
            <person name="Michel G."/>
            <person name="Miranda-Saavedra D."/>
            <person name="Morales J."/>
            <person name="Moreau H."/>
            <person name="Motomura T."/>
            <person name="Nagasato C."/>
            <person name="Napoli C.A."/>
            <person name="Nelson D.R."/>
            <person name="Nyvall-Collen P."/>
            <person name="Peters A.F."/>
            <person name="Pommier C."/>
            <person name="Potin P."/>
            <person name="Poulain J."/>
            <person name="Quesneville H."/>
            <person name="Read B."/>
            <person name="Rensing S.A."/>
            <person name="Ritter A."/>
            <person name="Rousvoal S."/>
            <person name="Samanta M."/>
            <person name="Samson G."/>
            <person name="Schroeder D.C."/>
            <person name="Segurens B."/>
            <person name="Strittmatter M."/>
            <person name="Tonon T."/>
            <person name="Tregear J.W."/>
            <person name="Valentin K."/>
            <person name="von Dassow P."/>
            <person name="Yamagishi T."/>
            <person name="Van de Peer Y."/>
            <person name="Wincker P."/>
        </authorList>
    </citation>
    <scope>NUCLEOTIDE SEQUENCE [LARGE SCALE GENOMIC DNA]</scope>
    <source>
        <strain evidence="11">Ec32 / CCAP1310/4</strain>
    </source>
</reference>
<keyword evidence="3 10" id="KW-0347">Helicase</keyword>
<feature type="domain" description="DEAD-box RNA helicase Q" evidence="9">
    <location>
        <begin position="18"/>
        <end position="46"/>
    </location>
</feature>
<dbReference type="InterPro" id="IPR014014">
    <property type="entry name" value="RNA_helicase_DEAD_Q_motif"/>
</dbReference>
<dbReference type="GO" id="GO:0016787">
    <property type="term" value="F:hydrolase activity"/>
    <property type="evidence" value="ECO:0007669"/>
    <property type="project" value="UniProtKB-KW"/>
</dbReference>
<dbReference type="InterPro" id="IPR014001">
    <property type="entry name" value="Helicase_ATP-bd"/>
</dbReference>
<name>D7FZQ1_ECTSI</name>
<dbReference type="Gene3D" id="3.40.50.300">
    <property type="entry name" value="P-loop containing nucleotide triphosphate hydrolases"/>
    <property type="match status" value="2"/>
</dbReference>
<evidence type="ECO:0000259" key="8">
    <source>
        <dbReference type="PROSITE" id="PS51194"/>
    </source>
</evidence>
<dbReference type="SMART" id="SM00490">
    <property type="entry name" value="HELICc"/>
    <property type="match status" value="1"/>
</dbReference>
<keyword evidence="2" id="KW-0378">Hydrolase</keyword>
<dbReference type="InParanoid" id="D7FZQ1"/>
<dbReference type="InterPro" id="IPR011545">
    <property type="entry name" value="DEAD/DEAH_box_helicase_dom"/>
</dbReference>
<feature type="domain" description="Helicase ATP-binding" evidence="7">
    <location>
        <begin position="49"/>
        <end position="238"/>
    </location>
</feature>
<dbReference type="EMBL" id="FN649731">
    <property type="protein sequence ID" value="CBJ32858.1"/>
    <property type="molecule type" value="Genomic_DNA"/>
</dbReference>
<dbReference type="Proteomes" id="UP000002630">
    <property type="component" value="Linkage Group LG06"/>
</dbReference>
<dbReference type="Pfam" id="PF00270">
    <property type="entry name" value="DEAD"/>
    <property type="match status" value="1"/>
</dbReference>
<evidence type="ECO:0000259" key="7">
    <source>
        <dbReference type="PROSITE" id="PS51192"/>
    </source>
</evidence>
<evidence type="ECO:0000259" key="9">
    <source>
        <dbReference type="PROSITE" id="PS51195"/>
    </source>
</evidence>
<protein>
    <submittedName>
        <fullName evidence="10">DEAD box helicase</fullName>
    </submittedName>
</protein>
<evidence type="ECO:0000256" key="2">
    <source>
        <dbReference type="ARBA" id="ARBA00022801"/>
    </source>
</evidence>
<dbReference type="eggNOG" id="KOG0331">
    <property type="taxonomic scope" value="Eukaryota"/>
</dbReference>
<dbReference type="Pfam" id="PF00271">
    <property type="entry name" value="Helicase_C"/>
    <property type="match status" value="1"/>
</dbReference>
<dbReference type="SUPFAM" id="SSF52540">
    <property type="entry name" value="P-loop containing nucleoside triphosphate hydrolases"/>
    <property type="match status" value="1"/>
</dbReference>
<feature type="short sequence motif" description="Q motif" evidence="5">
    <location>
        <begin position="18"/>
        <end position="46"/>
    </location>
</feature>
<feature type="compositionally biased region" description="Basic residues" evidence="6">
    <location>
        <begin position="478"/>
        <end position="488"/>
    </location>
</feature>
<dbReference type="CDD" id="cd18787">
    <property type="entry name" value="SF2_C_DEAD"/>
    <property type="match status" value="1"/>
</dbReference>
<accession>D7FZQ1</accession>
<evidence type="ECO:0000313" key="10">
    <source>
        <dbReference type="EMBL" id="CBJ32858.1"/>
    </source>
</evidence>
<dbReference type="InterPro" id="IPR044742">
    <property type="entry name" value="DEAD/DEAH_RhlB"/>
</dbReference>
<dbReference type="GO" id="GO:0005524">
    <property type="term" value="F:ATP binding"/>
    <property type="evidence" value="ECO:0007669"/>
    <property type="project" value="UniProtKB-KW"/>
</dbReference>
<keyword evidence="11" id="KW-1185">Reference proteome</keyword>
<sequence>MVSDRPFRGPEADVIEEMDFTGLGLLDDLVDAMEEFGFDSPSKIQRKAIPQILNGGNIVFAASTGSGKTLAYLMPLIQQLKVEEAQAEEGGESIRQTKRPRAIVLVPTRELAMQVLEVAKRLSRSCKFSSCGVVGGEDYGKQRQRLAGTVDIVVGTPGRLLKHHEAGNFFMSKANYVVVDEVDTMLTQGFAADIEKLNRPLLANPNRRDMAQFIFVTATLTKAVRKLLGEDGDYSKVRQVETRDVHHTLPSLRHVMIDIKGRDKMSALIDIAQQHLKDFKRTLVFCNTVKSCRAAEFGLREVDVKALSYHGEVPSDERSSNLERFKAGQAKYLVCTDIASRGLDMPDVDHVVMFDFPLNPIDYLHRSGRTARMGAKGRVTSLLAKRDLVLAAAIEQAVQSGLPLDELSSRRTDYATGGKLGPLFGRKGKVSVKGSHHSLKPSPSSSSPLLVVIVLNFNHPPRGYIHPGAPPCKGGHEHPRKRPGQRER</sequence>
<dbReference type="GO" id="GO:0003676">
    <property type="term" value="F:nucleic acid binding"/>
    <property type="evidence" value="ECO:0007669"/>
    <property type="project" value="InterPro"/>
</dbReference>
<evidence type="ECO:0000256" key="3">
    <source>
        <dbReference type="ARBA" id="ARBA00022806"/>
    </source>
</evidence>
<dbReference type="AlphaFoldDB" id="D7FZQ1"/>
<dbReference type="InterPro" id="IPR001650">
    <property type="entry name" value="Helicase_C-like"/>
</dbReference>
<feature type="region of interest" description="Disordered" evidence="6">
    <location>
        <begin position="464"/>
        <end position="488"/>
    </location>
</feature>
<dbReference type="InterPro" id="IPR027417">
    <property type="entry name" value="P-loop_NTPase"/>
</dbReference>
<evidence type="ECO:0000256" key="5">
    <source>
        <dbReference type="PROSITE-ProRule" id="PRU00552"/>
    </source>
</evidence>
<dbReference type="CDD" id="cd00268">
    <property type="entry name" value="DEADc"/>
    <property type="match status" value="1"/>
</dbReference>